<dbReference type="PANTHER" id="PTHR43490:SF60">
    <property type="entry name" value="NAD(P)-BINDING ROSSMANN-FOLD SUPERFAMILY PROTEIN"/>
    <property type="match status" value="1"/>
</dbReference>
<sequence>LIPLSLYIFLPSSSSFSSPSYSLPQSPCPFLYSLISSSMDSKEFDLSSSLSSHRWWSKNTVAIVTGANKGIGFALVRKLAQSELTVVLTARDEVRGLKAVETLRNEGLGHVLFRRLDVSDPDSIVAFAAWFASNFQALDILVNNAAVSFNDIYENSVENAETVMKTNFYGPKLLIEALFPYFRSSSSKTRILNITSRLGTVDKVRNIKVKEILESEDVSEEDIEGVVNAFLEDVKTGTWKKAGWPALWTEYAVSKLALNTYTRVLAKRYGAYGSVSVNSFCPGFTQTSMTGGKGTHTADAAALVGCRLALLPSHRLPTGQFFFWGPNYTIPRKSKL</sequence>
<dbReference type="Gene3D" id="3.40.50.720">
    <property type="entry name" value="NAD(P)-binding Rossmann-like Domain"/>
    <property type="match status" value="1"/>
</dbReference>
<reference evidence="5" key="1">
    <citation type="submission" date="2023-03" db="UniProtKB">
        <authorList>
            <consortium name="EnsemblPlants"/>
        </authorList>
    </citation>
    <scope>IDENTIFICATION</scope>
</reference>
<dbReference type="PANTHER" id="PTHR43490">
    <property type="entry name" value="(+)-NEOMENTHOL DEHYDROGENASE"/>
    <property type="match status" value="1"/>
</dbReference>
<evidence type="ECO:0000256" key="2">
    <source>
        <dbReference type="ARBA" id="ARBA00022857"/>
    </source>
</evidence>
<keyword evidence="2" id="KW-0521">NADP</keyword>
<dbReference type="Gramene" id="MELO3C011853.2.1">
    <property type="protein sequence ID" value="MELO3C011853.2.1"/>
    <property type="gene ID" value="MELO3C011853.2"/>
</dbReference>
<dbReference type="GO" id="GO:0016020">
    <property type="term" value="C:membrane"/>
    <property type="evidence" value="ECO:0007669"/>
    <property type="project" value="TreeGrafter"/>
</dbReference>
<dbReference type="Pfam" id="PF00106">
    <property type="entry name" value="adh_short"/>
    <property type="match status" value="2"/>
</dbReference>
<dbReference type="SUPFAM" id="SSF51735">
    <property type="entry name" value="NAD(P)-binding Rossmann-fold domains"/>
    <property type="match status" value="1"/>
</dbReference>
<comment type="similarity">
    <text evidence="1 4">Belongs to the short-chain dehydrogenases/reductases (SDR) family.</text>
</comment>
<dbReference type="PRINTS" id="PR00081">
    <property type="entry name" value="GDHRDH"/>
</dbReference>
<dbReference type="InterPro" id="IPR002347">
    <property type="entry name" value="SDR_fam"/>
</dbReference>
<protein>
    <recommendedName>
        <fullName evidence="6">(+)-neomenthol dehydrogenase</fullName>
    </recommendedName>
</protein>
<organism evidence="5">
    <name type="scientific">Cucumis melo</name>
    <name type="common">Muskmelon</name>
    <dbReference type="NCBI Taxonomy" id="3656"/>
    <lineage>
        <taxon>Eukaryota</taxon>
        <taxon>Viridiplantae</taxon>
        <taxon>Streptophyta</taxon>
        <taxon>Embryophyta</taxon>
        <taxon>Tracheophyta</taxon>
        <taxon>Spermatophyta</taxon>
        <taxon>Magnoliopsida</taxon>
        <taxon>eudicotyledons</taxon>
        <taxon>Gunneridae</taxon>
        <taxon>Pentapetalae</taxon>
        <taxon>rosids</taxon>
        <taxon>fabids</taxon>
        <taxon>Cucurbitales</taxon>
        <taxon>Cucurbitaceae</taxon>
        <taxon>Benincaseae</taxon>
        <taxon>Cucumis</taxon>
    </lineage>
</organism>
<dbReference type="AlphaFoldDB" id="A0A9I9D222"/>
<name>A0A9I9D222_CUCME</name>
<keyword evidence="3" id="KW-0560">Oxidoreductase</keyword>
<evidence type="ECO:0008006" key="6">
    <source>
        <dbReference type="Google" id="ProtNLM"/>
    </source>
</evidence>
<dbReference type="InterPro" id="IPR036291">
    <property type="entry name" value="NAD(P)-bd_dom_sf"/>
</dbReference>
<accession>A0A9I9D222</accession>
<dbReference type="GO" id="GO:0016491">
    <property type="term" value="F:oxidoreductase activity"/>
    <property type="evidence" value="ECO:0007669"/>
    <property type="project" value="UniProtKB-KW"/>
</dbReference>
<evidence type="ECO:0000256" key="1">
    <source>
        <dbReference type="ARBA" id="ARBA00006484"/>
    </source>
</evidence>
<evidence type="ECO:0000256" key="3">
    <source>
        <dbReference type="ARBA" id="ARBA00023002"/>
    </source>
</evidence>
<dbReference type="EnsemblPlants" id="MELO3C011853.2.1">
    <property type="protein sequence ID" value="MELO3C011853.2.1"/>
    <property type="gene ID" value="MELO3C011853.2"/>
</dbReference>
<proteinExistence type="inferred from homology"/>
<dbReference type="FunFam" id="3.40.50.720:FF:000387">
    <property type="entry name" value="NAD(P)-binding Rossmann-fold superfamily protein"/>
    <property type="match status" value="1"/>
</dbReference>
<dbReference type="PRINTS" id="PR00080">
    <property type="entry name" value="SDRFAMILY"/>
</dbReference>
<evidence type="ECO:0000313" key="5">
    <source>
        <dbReference type="EnsemblPlants" id="MELO3C011853.2.1"/>
    </source>
</evidence>
<evidence type="ECO:0000256" key="4">
    <source>
        <dbReference type="RuleBase" id="RU000363"/>
    </source>
</evidence>